<proteinExistence type="predicted"/>
<gene>
    <name evidence="1" type="ORF">PYR84_14910</name>
</gene>
<sequence>MNAPVVNIGDTAMVACYSELGDESFRAIIWASTDNACCVQNLWTPARQYQFKNDEIKGLK</sequence>
<protein>
    <submittedName>
        <fullName evidence="1">Uncharacterized protein</fullName>
    </submittedName>
</protein>
<evidence type="ECO:0000313" key="2">
    <source>
        <dbReference type="Proteomes" id="UP001219066"/>
    </source>
</evidence>
<dbReference type="EMBL" id="CP120956">
    <property type="protein sequence ID" value="WFF83934.1"/>
    <property type="molecule type" value="Genomic_DNA"/>
</dbReference>
<name>A0AAX3SV12_9BURK</name>
<organism evidence="1 2">
    <name type="scientific">Delftia tsuruhatensis</name>
    <dbReference type="NCBI Taxonomy" id="180282"/>
    <lineage>
        <taxon>Bacteria</taxon>
        <taxon>Pseudomonadati</taxon>
        <taxon>Pseudomonadota</taxon>
        <taxon>Betaproteobacteria</taxon>
        <taxon>Burkholderiales</taxon>
        <taxon>Comamonadaceae</taxon>
        <taxon>Delftia</taxon>
    </lineage>
</organism>
<dbReference type="RefSeq" id="WP_158528271.1">
    <property type="nucleotide sequence ID" value="NZ_CP120956.1"/>
</dbReference>
<reference evidence="1" key="1">
    <citation type="submission" date="2023-03" db="EMBL/GenBank/DDBJ databases">
        <title>Synergistic degradation of erythromycin by symbiotic bacteria Ery-6A and Ery-6B and application in simulated water remediation.</title>
        <authorList>
            <person name="Xu S."/>
        </authorList>
    </citation>
    <scope>NUCLEOTIDE SEQUENCE</scope>
    <source>
        <strain evidence="1">Ery-6A</strain>
    </source>
</reference>
<accession>A0AAX3SV12</accession>
<evidence type="ECO:0000313" key="1">
    <source>
        <dbReference type="EMBL" id="WFF83934.1"/>
    </source>
</evidence>
<dbReference type="AlphaFoldDB" id="A0AAX3SV12"/>
<dbReference type="Proteomes" id="UP001219066">
    <property type="component" value="Chromosome"/>
</dbReference>